<evidence type="ECO:0000313" key="1">
    <source>
        <dbReference type="EMBL" id="MFG6448126.1"/>
    </source>
</evidence>
<keyword evidence="2" id="KW-1185">Reference proteome</keyword>
<reference evidence="1 2" key="1">
    <citation type="submission" date="2024-08" db="EMBL/GenBank/DDBJ databases">
        <authorList>
            <person name="Lu H."/>
        </authorList>
    </citation>
    <scope>NUCLEOTIDE SEQUENCE [LARGE SCALE GENOMIC DNA]</scope>
    <source>
        <strain evidence="1 2">BYS180W</strain>
    </source>
</reference>
<dbReference type="Proteomes" id="UP001606099">
    <property type="component" value="Unassembled WGS sequence"/>
</dbReference>
<organism evidence="1 2">
    <name type="scientific">Roseateles rivi</name>
    <dbReference type="NCBI Taxonomy" id="3299028"/>
    <lineage>
        <taxon>Bacteria</taxon>
        <taxon>Pseudomonadati</taxon>
        <taxon>Pseudomonadota</taxon>
        <taxon>Betaproteobacteria</taxon>
        <taxon>Burkholderiales</taxon>
        <taxon>Sphaerotilaceae</taxon>
        <taxon>Roseateles</taxon>
    </lineage>
</organism>
<dbReference type="EMBL" id="JBIGHZ010000003">
    <property type="protein sequence ID" value="MFG6448126.1"/>
    <property type="molecule type" value="Genomic_DNA"/>
</dbReference>
<comment type="caution">
    <text evidence="1">The sequence shown here is derived from an EMBL/GenBank/DDBJ whole genome shotgun (WGS) entry which is preliminary data.</text>
</comment>
<proteinExistence type="predicted"/>
<evidence type="ECO:0000313" key="2">
    <source>
        <dbReference type="Proteomes" id="UP001606099"/>
    </source>
</evidence>
<name>A0ABW7FUX9_9BURK</name>
<accession>A0ABW7FUX9</accession>
<dbReference type="RefSeq" id="WP_394460111.1">
    <property type="nucleotide sequence ID" value="NZ_JBIGHZ010000003.1"/>
</dbReference>
<dbReference type="InterPro" id="IPR021853">
    <property type="entry name" value="DUF3460"/>
</dbReference>
<protein>
    <submittedName>
        <fullName evidence="1">DUF3460 family protein</fullName>
    </submittedName>
</protein>
<sequence length="67" mass="8008">MPLFWKPYQSDVTQFIEQLKAQRPTLEQEQREGRALLWDKPVDRQAQAEFRTARVAQQPYVYQNKVG</sequence>
<dbReference type="Pfam" id="PF11943">
    <property type="entry name" value="DUF3460"/>
    <property type="match status" value="1"/>
</dbReference>
<gene>
    <name evidence="1" type="ORF">ACG0Z6_07690</name>
</gene>